<dbReference type="Gene3D" id="3.10.180.10">
    <property type="entry name" value="2,3-Dihydroxybiphenyl 1,2-Dioxygenase, domain 1"/>
    <property type="match status" value="1"/>
</dbReference>
<evidence type="ECO:0000259" key="1">
    <source>
        <dbReference type="PROSITE" id="PS51819"/>
    </source>
</evidence>
<evidence type="ECO:0000313" key="2">
    <source>
        <dbReference type="EMBL" id="TNJ56224.1"/>
    </source>
</evidence>
<organism evidence="2 3">
    <name type="scientific">Paenibacillus hemerocallicola</name>
    <dbReference type="NCBI Taxonomy" id="1172614"/>
    <lineage>
        <taxon>Bacteria</taxon>
        <taxon>Bacillati</taxon>
        <taxon>Bacillota</taxon>
        <taxon>Bacilli</taxon>
        <taxon>Bacillales</taxon>
        <taxon>Paenibacillaceae</taxon>
        <taxon>Paenibacillus</taxon>
    </lineage>
</organism>
<dbReference type="EMBL" id="VDCQ01000109">
    <property type="protein sequence ID" value="TNJ56224.1"/>
    <property type="molecule type" value="Genomic_DNA"/>
</dbReference>
<feature type="domain" description="VOC" evidence="1">
    <location>
        <begin position="33"/>
        <end position="171"/>
    </location>
</feature>
<protein>
    <submittedName>
        <fullName evidence="2">VOC family protein</fullName>
    </submittedName>
</protein>
<sequence length="171" mass="19587">MYTGRKFKWRRSYLSQNQAEEVQIDNKPEDITGITCIYVPVQDVYESVQWYRKNLGCRQPGSHDPVKPGAGIAILRFPDHHDKLPGAGLRTTVPAMFLIQSELKGGRLGFTNNNGDRVPVGCFITPRIQELFERFKENGVRITSDIPEGRECGPNFQFYDLDGNLWEVWQP</sequence>
<dbReference type="OrthoDB" id="291991at2"/>
<gene>
    <name evidence="2" type="ORF">FE784_39020</name>
</gene>
<accession>A0A5C4SWD5</accession>
<dbReference type="SUPFAM" id="SSF54593">
    <property type="entry name" value="Glyoxalase/Bleomycin resistance protein/Dihydroxybiphenyl dioxygenase"/>
    <property type="match status" value="1"/>
</dbReference>
<dbReference type="Proteomes" id="UP000307943">
    <property type="component" value="Unassembled WGS sequence"/>
</dbReference>
<dbReference type="PROSITE" id="PS51819">
    <property type="entry name" value="VOC"/>
    <property type="match status" value="1"/>
</dbReference>
<dbReference type="InterPro" id="IPR029068">
    <property type="entry name" value="Glyas_Bleomycin-R_OHBP_Dase"/>
</dbReference>
<dbReference type="InterPro" id="IPR004360">
    <property type="entry name" value="Glyas_Fos-R_dOase_dom"/>
</dbReference>
<name>A0A5C4SWD5_9BACL</name>
<dbReference type="Pfam" id="PF00903">
    <property type="entry name" value="Glyoxalase"/>
    <property type="match status" value="1"/>
</dbReference>
<comment type="caution">
    <text evidence="2">The sequence shown here is derived from an EMBL/GenBank/DDBJ whole genome shotgun (WGS) entry which is preliminary data.</text>
</comment>
<dbReference type="AlphaFoldDB" id="A0A5C4SWD5"/>
<keyword evidence="3" id="KW-1185">Reference proteome</keyword>
<proteinExistence type="predicted"/>
<dbReference type="CDD" id="cd06587">
    <property type="entry name" value="VOC"/>
    <property type="match status" value="1"/>
</dbReference>
<evidence type="ECO:0000313" key="3">
    <source>
        <dbReference type="Proteomes" id="UP000307943"/>
    </source>
</evidence>
<reference evidence="2 3" key="1">
    <citation type="submission" date="2019-05" db="EMBL/GenBank/DDBJ databases">
        <title>We sequenced the genome of Paenibacillus hemerocallicola KCTC 33185 for further insight into its adaptation and study the phylogeny of Paenibacillus.</title>
        <authorList>
            <person name="Narsing Rao M.P."/>
        </authorList>
    </citation>
    <scope>NUCLEOTIDE SEQUENCE [LARGE SCALE GENOMIC DNA]</scope>
    <source>
        <strain evidence="2 3">KCTC 33185</strain>
    </source>
</reference>
<dbReference type="InterPro" id="IPR037523">
    <property type="entry name" value="VOC_core"/>
</dbReference>